<evidence type="ECO:0000256" key="2">
    <source>
        <dbReference type="SAM" id="Phobius"/>
    </source>
</evidence>
<keyword evidence="2" id="KW-1133">Transmembrane helix</keyword>
<protein>
    <recommendedName>
        <fullName evidence="5">Transmembrane protein</fullName>
    </recommendedName>
</protein>
<feature type="transmembrane region" description="Helical" evidence="2">
    <location>
        <begin position="63"/>
        <end position="85"/>
    </location>
</feature>
<dbReference type="AlphaFoldDB" id="A0A2C6LDS9"/>
<keyword evidence="2" id="KW-0812">Transmembrane</keyword>
<reference evidence="3 4" key="1">
    <citation type="journal article" date="2017" name="Int. J. Parasitol.">
        <title>The genome of the protozoan parasite Cystoisospora suis and a reverse vaccinology approach to identify vaccine candidates.</title>
        <authorList>
            <person name="Palmieri N."/>
            <person name="Shrestha A."/>
            <person name="Ruttkowski B."/>
            <person name="Beck T."/>
            <person name="Vogl C."/>
            <person name="Tomley F."/>
            <person name="Blake D.P."/>
            <person name="Joachim A."/>
        </authorList>
    </citation>
    <scope>NUCLEOTIDE SEQUENCE [LARGE SCALE GENOMIC DNA]</scope>
    <source>
        <strain evidence="3 4">Wien I</strain>
    </source>
</reference>
<proteinExistence type="predicted"/>
<feature type="region of interest" description="Disordered" evidence="1">
    <location>
        <begin position="97"/>
        <end position="118"/>
    </location>
</feature>
<accession>A0A2C6LDS9</accession>
<keyword evidence="2" id="KW-0472">Membrane</keyword>
<evidence type="ECO:0000313" key="4">
    <source>
        <dbReference type="Proteomes" id="UP000221165"/>
    </source>
</evidence>
<dbReference type="EMBL" id="MIGC01000456">
    <property type="protein sequence ID" value="PHJ24993.1"/>
    <property type="molecule type" value="Genomic_DNA"/>
</dbReference>
<feature type="compositionally biased region" description="Basic and acidic residues" evidence="1">
    <location>
        <begin position="98"/>
        <end position="110"/>
    </location>
</feature>
<comment type="caution">
    <text evidence="3">The sequence shown here is derived from an EMBL/GenBank/DDBJ whole genome shotgun (WGS) entry which is preliminary data.</text>
</comment>
<gene>
    <name evidence="3" type="ORF">CSUI_001152</name>
</gene>
<sequence length="118" mass="13713">MGRRMLRVVFVLAGAKSEGVSIQSAKLKRQLQRLSRLLSHPLLLIIILSLRRLSWIWRVEISSWVGMTLALSPLPLLLPLLLLLARVIRMDLQGRLAASRDTEKKQQEIRMRRRKVRK</sequence>
<feature type="transmembrane region" description="Helical" evidence="2">
    <location>
        <begin position="37"/>
        <end position="57"/>
    </location>
</feature>
<dbReference type="GeneID" id="94424569"/>
<evidence type="ECO:0008006" key="5">
    <source>
        <dbReference type="Google" id="ProtNLM"/>
    </source>
</evidence>
<dbReference type="Proteomes" id="UP000221165">
    <property type="component" value="Unassembled WGS sequence"/>
</dbReference>
<evidence type="ECO:0000256" key="1">
    <source>
        <dbReference type="SAM" id="MobiDB-lite"/>
    </source>
</evidence>
<dbReference type="VEuPathDB" id="ToxoDB:CSUI_001152"/>
<keyword evidence="4" id="KW-1185">Reference proteome</keyword>
<organism evidence="3 4">
    <name type="scientific">Cystoisospora suis</name>
    <dbReference type="NCBI Taxonomy" id="483139"/>
    <lineage>
        <taxon>Eukaryota</taxon>
        <taxon>Sar</taxon>
        <taxon>Alveolata</taxon>
        <taxon>Apicomplexa</taxon>
        <taxon>Conoidasida</taxon>
        <taxon>Coccidia</taxon>
        <taxon>Eucoccidiorida</taxon>
        <taxon>Eimeriorina</taxon>
        <taxon>Sarcocystidae</taxon>
        <taxon>Cystoisospora</taxon>
    </lineage>
</organism>
<dbReference type="RefSeq" id="XP_067926665.1">
    <property type="nucleotide sequence ID" value="XM_068061358.1"/>
</dbReference>
<evidence type="ECO:0000313" key="3">
    <source>
        <dbReference type="EMBL" id="PHJ24993.1"/>
    </source>
</evidence>
<name>A0A2C6LDS9_9APIC</name>